<dbReference type="GO" id="GO:0016740">
    <property type="term" value="F:transferase activity"/>
    <property type="evidence" value="ECO:0007669"/>
    <property type="project" value="UniProtKB-ARBA"/>
</dbReference>
<dbReference type="Pfam" id="PF02237">
    <property type="entry name" value="BPL_C"/>
    <property type="match status" value="1"/>
</dbReference>
<dbReference type="InterPro" id="IPR003142">
    <property type="entry name" value="BPL_C"/>
</dbReference>
<feature type="domain" description="BPL/LPL catalytic" evidence="7">
    <location>
        <begin position="110"/>
        <end position="207"/>
    </location>
</feature>
<dbReference type="Pfam" id="PF03099">
    <property type="entry name" value="BPL_LplA_LipB"/>
    <property type="match status" value="1"/>
</dbReference>
<dbReference type="InterPro" id="IPR036390">
    <property type="entry name" value="WH_DNA-bd_sf"/>
</dbReference>
<dbReference type="InterPro" id="IPR004408">
    <property type="entry name" value="Biotin_CoA_COase_ligase"/>
</dbReference>
<dbReference type="Gene3D" id="2.30.30.100">
    <property type="match status" value="1"/>
</dbReference>
<evidence type="ECO:0000313" key="9">
    <source>
        <dbReference type="EMBL" id="MDT2731786.1"/>
    </source>
</evidence>
<dbReference type="SUPFAM" id="SSF50037">
    <property type="entry name" value="C-terminal domain of transcriptional repressors"/>
    <property type="match status" value="1"/>
</dbReference>
<protein>
    <recommendedName>
        <fullName evidence="5">Bifunctional ligase/repressor BirA</fullName>
    </recommendedName>
    <alternativeName>
        <fullName evidence="5">Biotin--[acetyl-CoA-carboxylase] ligase</fullName>
        <ecNumber evidence="5">6.3.4.15</ecNumber>
    </alternativeName>
    <alternativeName>
        <fullName evidence="5">Biotin--protein ligase</fullName>
    </alternativeName>
    <alternativeName>
        <fullName evidence="5">Biotin-[acetyl-CoA carboxylase] synthetase</fullName>
    </alternativeName>
</protein>
<accession>A0A0E2UBI4</accession>
<dbReference type="InterPro" id="IPR004143">
    <property type="entry name" value="BPL_LPL_catalytic"/>
</dbReference>
<dbReference type="EMBL" id="NSGR01000008">
    <property type="protein sequence ID" value="PCH12655.1"/>
    <property type="molecule type" value="Genomic_DNA"/>
</dbReference>
<dbReference type="NCBIfam" id="TIGR00121">
    <property type="entry name" value="birA_ligase"/>
    <property type="match status" value="1"/>
</dbReference>
<feature type="binding site" evidence="5">
    <location>
        <position position="180"/>
    </location>
    <ligand>
        <name>biotin</name>
        <dbReference type="ChEBI" id="CHEBI:57586"/>
    </ligand>
</feature>
<evidence type="ECO:0000256" key="3">
    <source>
        <dbReference type="ARBA" id="ARBA00022840"/>
    </source>
</evidence>
<feature type="domain" description="Helix-turn-helix type 11" evidence="8">
    <location>
        <begin position="5"/>
        <end position="57"/>
    </location>
</feature>
<dbReference type="Pfam" id="PF08279">
    <property type="entry name" value="HTH_11"/>
    <property type="match status" value="1"/>
</dbReference>
<dbReference type="GO" id="GO:0005524">
    <property type="term" value="F:ATP binding"/>
    <property type="evidence" value="ECO:0007669"/>
    <property type="project" value="UniProtKB-UniRule"/>
</dbReference>
<dbReference type="RefSeq" id="WP_003104797.1">
    <property type="nucleotide sequence ID" value="NZ_BAWT01000005.1"/>
</dbReference>
<dbReference type="HAMAP" id="MF_00978">
    <property type="entry name" value="Bifunct_BirA"/>
    <property type="match status" value="1"/>
</dbReference>
<dbReference type="Proteomes" id="UP001180515">
    <property type="component" value="Unassembled WGS sequence"/>
</dbReference>
<dbReference type="Gene3D" id="1.10.10.10">
    <property type="entry name" value="Winged helix-like DNA-binding domain superfamily/Winged helix DNA-binding domain"/>
    <property type="match status" value="1"/>
</dbReference>
<dbReference type="GO" id="GO:0006355">
    <property type="term" value="P:regulation of DNA-templated transcription"/>
    <property type="evidence" value="ECO:0007669"/>
    <property type="project" value="UniProtKB-UniRule"/>
</dbReference>
<comment type="catalytic activity">
    <reaction evidence="5">
        <text>biotin + L-lysyl-[protein] + ATP = N(6)-biotinyl-L-lysyl-[protein] + AMP + diphosphate + H(+)</text>
        <dbReference type="Rhea" id="RHEA:11756"/>
        <dbReference type="Rhea" id="RHEA-COMP:9752"/>
        <dbReference type="Rhea" id="RHEA-COMP:10505"/>
        <dbReference type="ChEBI" id="CHEBI:15378"/>
        <dbReference type="ChEBI" id="CHEBI:29969"/>
        <dbReference type="ChEBI" id="CHEBI:30616"/>
        <dbReference type="ChEBI" id="CHEBI:33019"/>
        <dbReference type="ChEBI" id="CHEBI:57586"/>
        <dbReference type="ChEBI" id="CHEBI:83144"/>
        <dbReference type="ChEBI" id="CHEBI:456215"/>
        <dbReference type="EC" id="6.3.4.15"/>
    </reaction>
</comment>
<dbReference type="CDD" id="cd16442">
    <property type="entry name" value="BPL"/>
    <property type="match status" value="1"/>
</dbReference>
<name>A0A0E2UBI4_9STRE</name>
<comment type="caution">
    <text evidence="10">The sequence shown here is derived from an EMBL/GenBank/DDBJ whole genome shotgun (WGS) entry which is preliminary data.</text>
</comment>
<keyword evidence="2 5" id="KW-0547">Nucleotide-binding</keyword>
<feature type="domain" description="Biotin protein ligase C-terminal" evidence="6">
    <location>
        <begin position="263"/>
        <end position="308"/>
    </location>
</feature>
<dbReference type="InterPro" id="IPR036388">
    <property type="entry name" value="WH-like_DNA-bd_sf"/>
</dbReference>
<keyword evidence="1 5" id="KW-0436">Ligase</keyword>
<dbReference type="PANTHER" id="PTHR12835:SF5">
    <property type="entry name" value="BIOTIN--PROTEIN LIGASE"/>
    <property type="match status" value="1"/>
</dbReference>
<sequence length="313" mass="35022">MKTSEKLYQILSQSESFISGEKLADQLSLSRTAIWKGIKSLENQGIEILATKKEGYKIISGDLLSAQEISDKLNISVTLNESSLSTQLDAKNAIATNPSVPHLYLSPSQKQAKGRLGRDFYASKNGGIYMSLHLKPNQTYQEMEPYTMMVASSIVNAIYRLTGIETQIKWVNDIYLNDKKIAGILTEAITSVETGLITDVIIGAGLNFHLTDLPEELSSIATSLFRHQPTITRNQLISEIWKLFFQIPVQDHLKVYKEKSLVLNKQVTYSKNNQIIHGRAIDITDQGYLIVEKTDKTLETLHSGEISLSSWTL</sequence>
<evidence type="ECO:0000259" key="7">
    <source>
        <dbReference type="Pfam" id="PF03099"/>
    </source>
</evidence>
<evidence type="ECO:0000256" key="2">
    <source>
        <dbReference type="ARBA" id="ARBA00022741"/>
    </source>
</evidence>
<comment type="caution">
    <text evidence="5">Lacks conserved residue(s) required for the propagation of feature annotation.</text>
</comment>
<evidence type="ECO:0000256" key="1">
    <source>
        <dbReference type="ARBA" id="ARBA00022598"/>
    </source>
</evidence>
<keyword evidence="5" id="KW-0804">Transcription</keyword>
<comment type="function">
    <text evidence="5">Acts both as a biotin--[acetyl-CoA-carboxylase] ligase and a repressor.</text>
</comment>
<evidence type="ECO:0000259" key="8">
    <source>
        <dbReference type="Pfam" id="PF08279"/>
    </source>
</evidence>
<reference evidence="9" key="2">
    <citation type="submission" date="2023-03" db="EMBL/GenBank/DDBJ databases">
        <authorList>
            <person name="Shen W."/>
            <person name="Cai J."/>
        </authorList>
    </citation>
    <scope>NUCLEOTIDE SEQUENCE</scope>
    <source>
        <strain evidence="9">P82-2</strain>
    </source>
</reference>
<evidence type="ECO:0000313" key="10">
    <source>
        <dbReference type="EMBL" id="PCH12655.1"/>
    </source>
</evidence>
<evidence type="ECO:0000256" key="5">
    <source>
        <dbReference type="HAMAP-Rule" id="MF_00978"/>
    </source>
</evidence>
<evidence type="ECO:0000256" key="4">
    <source>
        <dbReference type="ARBA" id="ARBA00023267"/>
    </source>
</evidence>
<dbReference type="SUPFAM" id="SSF55681">
    <property type="entry name" value="Class II aaRS and biotin synthetases"/>
    <property type="match status" value="1"/>
</dbReference>
<dbReference type="EMBL" id="JARQAG010000007">
    <property type="protein sequence ID" value="MDT2731786.1"/>
    <property type="molecule type" value="Genomic_DNA"/>
</dbReference>
<feature type="DNA-binding region" description="H-T-H motif" evidence="5">
    <location>
        <begin position="20"/>
        <end position="39"/>
    </location>
</feature>
<dbReference type="EC" id="6.3.4.15" evidence="5"/>
<keyword evidence="5" id="KW-0678">Repressor</keyword>
<dbReference type="InterPro" id="IPR008988">
    <property type="entry name" value="Transcriptional_repressor_C"/>
</dbReference>
<dbReference type="InterPro" id="IPR045864">
    <property type="entry name" value="aa-tRNA-synth_II/BPL/LPL"/>
</dbReference>
<evidence type="ECO:0000313" key="11">
    <source>
        <dbReference type="Proteomes" id="UP000217465"/>
    </source>
</evidence>
<dbReference type="PANTHER" id="PTHR12835">
    <property type="entry name" value="BIOTIN PROTEIN LIGASE"/>
    <property type="match status" value="1"/>
</dbReference>
<dbReference type="InterPro" id="IPR013196">
    <property type="entry name" value="HTH_11"/>
</dbReference>
<dbReference type="GO" id="GO:0005737">
    <property type="term" value="C:cytoplasm"/>
    <property type="evidence" value="ECO:0007669"/>
    <property type="project" value="TreeGrafter"/>
</dbReference>
<reference evidence="10 11" key="1">
    <citation type="submission" date="2016-06" db="EMBL/GenBank/DDBJ databases">
        <authorList>
            <person name="Haines A.N."/>
            <person name="Council K.R."/>
        </authorList>
    </citation>
    <scope>NUCLEOTIDE SEQUENCE [LARGE SCALE GENOMIC DNA]</scope>
    <source>
        <strain evidence="10 11">SP158-29</strain>
    </source>
</reference>
<gene>
    <name evidence="5 10" type="primary">birA</name>
    <name evidence="10" type="ORF">A9Y57_01374</name>
    <name evidence="9" type="ORF">P7G31_05955</name>
</gene>
<dbReference type="InterPro" id="IPR030855">
    <property type="entry name" value="Bifunct_BirA"/>
</dbReference>
<organism evidence="10 11">
    <name type="scientific">Streptococcus parauberis</name>
    <dbReference type="NCBI Taxonomy" id="1348"/>
    <lineage>
        <taxon>Bacteria</taxon>
        <taxon>Bacillati</taxon>
        <taxon>Bacillota</taxon>
        <taxon>Bacilli</taxon>
        <taxon>Lactobacillales</taxon>
        <taxon>Streptococcaceae</taxon>
        <taxon>Streptococcus</taxon>
    </lineage>
</organism>
<comment type="similarity">
    <text evidence="5">Belongs to the biotin--protein ligase family.</text>
</comment>
<proteinExistence type="inferred from homology"/>
<dbReference type="AlphaFoldDB" id="A0A0E2UBI4"/>
<evidence type="ECO:0000259" key="6">
    <source>
        <dbReference type="Pfam" id="PF02237"/>
    </source>
</evidence>
<dbReference type="OMA" id="AVWKHIE"/>
<dbReference type="Proteomes" id="UP000217465">
    <property type="component" value="Unassembled WGS sequence"/>
</dbReference>
<dbReference type="GO" id="GO:0003677">
    <property type="term" value="F:DNA binding"/>
    <property type="evidence" value="ECO:0007669"/>
    <property type="project" value="UniProtKB-UniRule"/>
</dbReference>
<dbReference type="eggNOG" id="COG1654">
    <property type="taxonomic scope" value="Bacteria"/>
</dbReference>
<dbReference type="STRING" id="936154.STP_1046"/>
<dbReference type="Gene3D" id="3.30.930.10">
    <property type="entry name" value="Bira Bifunctional Protein, Domain 2"/>
    <property type="match status" value="1"/>
</dbReference>
<feature type="binding site" evidence="5">
    <location>
        <position position="109"/>
    </location>
    <ligand>
        <name>biotin</name>
        <dbReference type="ChEBI" id="CHEBI:57586"/>
    </ligand>
</feature>
<dbReference type="eggNOG" id="COG0340">
    <property type="taxonomic scope" value="Bacteria"/>
</dbReference>
<dbReference type="GeneID" id="61420577"/>
<keyword evidence="5" id="KW-0805">Transcription regulation</keyword>
<keyword evidence="5" id="KW-0238">DNA-binding</keyword>
<dbReference type="SUPFAM" id="SSF46785">
    <property type="entry name" value="Winged helix' DNA-binding domain"/>
    <property type="match status" value="1"/>
</dbReference>
<keyword evidence="3 5" id="KW-0067">ATP-binding</keyword>
<keyword evidence="4 5" id="KW-0092">Biotin</keyword>
<dbReference type="GO" id="GO:0004077">
    <property type="term" value="F:biotin--[biotin carboxyl-carrier protein] ligase activity"/>
    <property type="evidence" value="ECO:0007669"/>
    <property type="project" value="UniProtKB-UniRule"/>
</dbReference>
<dbReference type="GO" id="GO:0009249">
    <property type="term" value="P:protein lipoylation"/>
    <property type="evidence" value="ECO:0007669"/>
    <property type="project" value="UniProtKB-ARBA"/>
</dbReference>
<dbReference type="NCBIfam" id="NF008846">
    <property type="entry name" value="PRK11886.1-1"/>
    <property type="match status" value="1"/>
</dbReference>